<accession>A0AAV4RK77</accession>
<name>A0AAV4RK77_CAEEX</name>
<sequence length="185" mass="20053">MSLWCPVSILLLSASNEGGMIKRNSSECFIHSFNRVYGEFRSPLIGKSRRCPKPHSNSLNCDFPDERVAADNLPDSYRVNQPSSSSNTIIGNVLVIISVFTYRPPQNMFIVSPGGGGHHRRRPGDAAKSRLHPHVPVEVRTASLQRCGSRATSCAARPPSCTSPPSPWTGTGRSTIPSTTPARGL</sequence>
<dbReference type="EMBL" id="BPLR01008186">
    <property type="protein sequence ID" value="GIY22718.1"/>
    <property type="molecule type" value="Genomic_DNA"/>
</dbReference>
<comment type="caution">
    <text evidence="2">The sequence shown here is derived from an EMBL/GenBank/DDBJ whole genome shotgun (WGS) entry which is preliminary data.</text>
</comment>
<reference evidence="2 3" key="1">
    <citation type="submission" date="2021-06" db="EMBL/GenBank/DDBJ databases">
        <title>Caerostris extrusa draft genome.</title>
        <authorList>
            <person name="Kono N."/>
            <person name="Arakawa K."/>
        </authorList>
    </citation>
    <scope>NUCLEOTIDE SEQUENCE [LARGE SCALE GENOMIC DNA]</scope>
</reference>
<evidence type="ECO:0000313" key="3">
    <source>
        <dbReference type="Proteomes" id="UP001054945"/>
    </source>
</evidence>
<evidence type="ECO:0008006" key="4">
    <source>
        <dbReference type="Google" id="ProtNLM"/>
    </source>
</evidence>
<dbReference type="Proteomes" id="UP001054945">
    <property type="component" value="Unassembled WGS sequence"/>
</dbReference>
<keyword evidence="3" id="KW-1185">Reference proteome</keyword>
<evidence type="ECO:0000256" key="1">
    <source>
        <dbReference type="SAM" id="MobiDB-lite"/>
    </source>
</evidence>
<feature type="compositionally biased region" description="Polar residues" evidence="1">
    <location>
        <begin position="176"/>
        <end position="185"/>
    </location>
</feature>
<evidence type="ECO:0000313" key="2">
    <source>
        <dbReference type="EMBL" id="GIY22718.1"/>
    </source>
</evidence>
<protein>
    <recommendedName>
        <fullName evidence="4">Secreted protein</fullName>
    </recommendedName>
</protein>
<gene>
    <name evidence="2" type="ORF">CEXT_587281</name>
</gene>
<dbReference type="AlphaFoldDB" id="A0AAV4RK77"/>
<proteinExistence type="predicted"/>
<organism evidence="2 3">
    <name type="scientific">Caerostris extrusa</name>
    <name type="common">Bark spider</name>
    <name type="synonym">Caerostris bankana</name>
    <dbReference type="NCBI Taxonomy" id="172846"/>
    <lineage>
        <taxon>Eukaryota</taxon>
        <taxon>Metazoa</taxon>
        <taxon>Ecdysozoa</taxon>
        <taxon>Arthropoda</taxon>
        <taxon>Chelicerata</taxon>
        <taxon>Arachnida</taxon>
        <taxon>Araneae</taxon>
        <taxon>Araneomorphae</taxon>
        <taxon>Entelegynae</taxon>
        <taxon>Araneoidea</taxon>
        <taxon>Araneidae</taxon>
        <taxon>Caerostris</taxon>
    </lineage>
</organism>
<feature type="region of interest" description="Disordered" evidence="1">
    <location>
        <begin position="153"/>
        <end position="185"/>
    </location>
</feature>